<name>A0ABU4L791_9ACTN</name>
<evidence type="ECO:0000313" key="1">
    <source>
        <dbReference type="EMBL" id="MDX2910928.1"/>
    </source>
</evidence>
<protein>
    <recommendedName>
        <fullName evidence="3">Lipoprotein</fullName>
    </recommendedName>
</protein>
<sequence length="308" mass="32029">MATARFSPATKRGKRLGGGAACALAVTVGLLTTGCSASLADGTADVAATPPAIAGKPTAPVTGYDGLIELPLSAYGTSEQDDVLLYETNEALVARCMKSRGYAGYSDQAKSKTAVKKTRKTKAKREAIRPAGAWGYIGGATAKQKGFHVAVPVPASKGPTGKELRDYNVCWDKAEKQVPSLSGSKGWKLTQDLFGRSFQQAAADSRVGDARASWTSCMSEAGHPAGDPEKLANGFLEAKKATAKEIAAATAAESCTRSSNLAGVYFAVLTGYQEQLISANTEVLTGYKKQVRAQVDRAARLLAASDAA</sequence>
<gene>
    <name evidence="1" type="ORF">PV517_19785</name>
</gene>
<keyword evidence="2" id="KW-1185">Reference proteome</keyword>
<evidence type="ECO:0008006" key="3">
    <source>
        <dbReference type="Google" id="ProtNLM"/>
    </source>
</evidence>
<dbReference type="RefSeq" id="WP_256964408.1">
    <property type="nucleotide sequence ID" value="NZ_JAGJBZ010000001.1"/>
</dbReference>
<comment type="caution">
    <text evidence="1">The sequence shown here is derived from an EMBL/GenBank/DDBJ whole genome shotgun (WGS) entry which is preliminary data.</text>
</comment>
<proteinExistence type="predicted"/>
<accession>A0ABU4L791</accession>
<dbReference type="EMBL" id="JARAVY010000007">
    <property type="protein sequence ID" value="MDX2910928.1"/>
    <property type="molecule type" value="Genomic_DNA"/>
</dbReference>
<dbReference type="Proteomes" id="UP001271723">
    <property type="component" value="Unassembled WGS sequence"/>
</dbReference>
<reference evidence="1 2" key="1">
    <citation type="journal article" date="2023" name="Microb. Genom.">
        <title>Mesoterricola silvestris gen. nov., sp. nov., Mesoterricola sediminis sp. nov., Geothrix oryzae sp. nov., Geothrix edaphica sp. nov., Geothrix rubra sp. nov., and Geothrix limicola sp. nov., six novel members of Acidobacteriota isolated from soils.</title>
        <authorList>
            <person name="Weisberg A.J."/>
            <person name="Pearce E."/>
            <person name="Kramer C.G."/>
            <person name="Chang J.H."/>
            <person name="Clarke C.R."/>
        </authorList>
    </citation>
    <scope>NUCLEOTIDE SEQUENCE [LARGE SCALE GENOMIC DNA]</scope>
    <source>
        <strain evidence="1 2">NRRL_B-2795</strain>
    </source>
</reference>
<dbReference type="PROSITE" id="PS51257">
    <property type="entry name" value="PROKAR_LIPOPROTEIN"/>
    <property type="match status" value="1"/>
</dbReference>
<evidence type="ECO:0000313" key="2">
    <source>
        <dbReference type="Proteomes" id="UP001271723"/>
    </source>
</evidence>
<organism evidence="1 2">
    <name type="scientific">Streptomyces griseiscabiei</name>
    <dbReference type="NCBI Taxonomy" id="2993540"/>
    <lineage>
        <taxon>Bacteria</taxon>
        <taxon>Bacillati</taxon>
        <taxon>Actinomycetota</taxon>
        <taxon>Actinomycetes</taxon>
        <taxon>Kitasatosporales</taxon>
        <taxon>Streptomycetaceae</taxon>
        <taxon>Streptomyces</taxon>
    </lineage>
</organism>